<feature type="transmembrane region" description="Helical" evidence="1">
    <location>
        <begin position="127"/>
        <end position="145"/>
    </location>
</feature>
<keyword evidence="3" id="KW-0548">Nucleotidyltransferase</keyword>
<organism evidence="3 4">
    <name type="scientific">Enterococcus gallinarum</name>
    <dbReference type="NCBI Taxonomy" id="1353"/>
    <lineage>
        <taxon>Bacteria</taxon>
        <taxon>Bacillati</taxon>
        <taxon>Bacillota</taxon>
        <taxon>Bacilli</taxon>
        <taxon>Lactobacillales</taxon>
        <taxon>Enterococcaceae</taxon>
        <taxon>Enterococcus</taxon>
    </lineage>
</organism>
<evidence type="ECO:0000256" key="1">
    <source>
        <dbReference type="SAM" id="Phobius"/>
    </source>
</evidence>
<dbReference type="FunFam" id="3.30.70.270:FF:000001">
    <property type="entry name" value="Diguanylate cyclase domain protein"/>
    <property type="match status" value="1"/>
</dbReference>
<dbReference type="GO" id="GO:0052621">
    <property type="term" value="F:diguanylate cyclase activity"/>
    <property type="evidence" value="ECO:0007669"/>
    <property type="project" value="UniProtKB-EC"/>
</dbReference>
<feature type="transmembrane region" description="Helical" evidence="1">
    <location>
        <begin position="157"/>
        <end position="175"/>
    </location>
</feature>
<feature type="transmembrane region" description="Helical" evidence="1">
    <location>
        <begin position="41"/>
        <end position="62"/>
    </location>
</feature>
<dbReference type="Pfam" id="PF00990">
    <property type="entry name" value="GGDEF"/>
    <property type="match status" value="1"/>
</dbReference>
<dbReference type="RefSeq" id="WP_060813848.1">
    <property type="nucleotide sequence ID" value="NZ_JBHULA010000035.1"/>
</dbReference>
<keyword evidence="1" id="KW-0812">Transmembrane</keyword>
<evidence type="ECO:0000259" key="2">
    <source>
        <dbReference type="PROSITE" id="PS50887"/>
    </source>
</evidence>
<dbReference type="AlphaFoldDB" id="A0A376H545"/>
<dbReference type="Proteomes" id="UP000254807">
    <property type="component" value="Unassembled WGS sequence"/>
</dbReference>
<dbReference type="CDD" id="cd01949">
    <property type="entry name" value="GGDEF"/>
    <property type="match status" value="1"/>
</dbReference>
<keyword evidence="4" id="KW-1185">Reference proteome</keyword>
<keyword evidence="1" id="KW-0472">Membrane</keyword>
<feature type="domain" description="GGDEF" evidence="2">
    <location>
        <begin position="248"/>
        <end position="384"/>
    </location>
</feature>
<name>A0A376H545_ENTGA</name>
<dbReference type="OrthoDB" id="9759607at2"/>
<dbReference type="Gene3D" id="3.30.70.270">
    <property type="match status" value="1"/>
</dbReference>
<accession>A0A376H545</accession>
<dbReference type="PANTHER" id="PTHR45138">
    <property type="entry name" value="REGULATORY COMPONENTS OF SENSORY TRANSDUCTION SYSTEM"/>
    <property type="match status" value="1"/>
</dbReference>
<keyword evidence="3" id="KW-0808">Transferase</keyword>
<dbReference type="EMBL" id="UFYW01000001">
    <property type="protein sequence ID" value="STD84740.1"/>
    <property type="molecule type" value="Genomic_DNA"/>
</dbReference>
<evidence type="ECO:0000313" key="4">
    <source>
        <dbReference type="Proteomes" id="UP000254807"/>
    </source>
</evidence>
<proteinExistence type="predicted"/>
<sequence>MDIILWIYYTVVRLIVVLGVVFLDYLIYLSMKESIFLKTKAVLRKVAWIGIMIISLAILQGVPVLSENLLQDRYTTLIQNMDLQLIVLFYFLHMLKGTMMLHFNVFVSVAITFYYMCQGEYQTIQNYFIAIITIVLIYTCCRIVLQLKDKNLNNIGVYFLLTLFYGASWGLKMYPALDFRFAGYLFFLLNFVMLMIMVRMINKLVRRQLTKFDNLSLEARTDFLTGIGNRLSFDREFSQRFELSHTKENLVFAMVDIDYFKRINDDYGHDIGDIIIKNVAKIISQTLFQYQLESQVFRIGGEEFGILFQEKSQHDITEILETISKRVGNFSLNIHGEEVRVTISAGVSRCRKTDTDKEDLYKRADKYLYIAKREGRNAIFMEGKIKHIS</sequence>
<dbReference type="PANTHER" id="PTHR45138:SF9">
    <property type="entry name" value="DIGUANYLATE CYCLASE DGCM-RELATED"/>
    <property type="match status" value="1"/>
</dbReference>
<reference evidence="3 4" key="1">
    <citation type="submission" date="2018-06" db="EMBL/GenBank/DDBJ databases">
        <authorList>
            <consortium name="Pathogen Informatics"/>
            <person name="Doyle S."/>
        </authorList>
    </citation>
    <scope>NUCLEOTIDE SEQUENCE [LARGE SCALE GENOMIC DNA]</scope>
    <source>
        <strain evidence="3 4">NCTC12360</strain>
    </source>
</reference>
<keyword evidence="1" id="KW-1133">Transmembrane helix</keyword>
<dbReference type="NCBIfam" id="TIGR00254">
    <property type="entry name" value="GGDEF"/>
    <property type="match status" value="1"/>
</dbReference>
<dbReference type="InterPro" id="IPR029787">
    <property type="entry name" value="Nucleotide_cyclase"/>
</dbReference>
<dbReference type="SMART" id="SM00267">
    <property type="entry name" value="GGDEF"/>
    <property type="match status" value="1"/>
</dbReference>
<dbReference type="InterPro" id="IPR050469">
    <property type="entry name" value="Diguanylate_Cyclase"/>
</dbReference>
<gene>
    <name evidence="3" type="primary">ycdT</name>
    <name evidence="3" type="ORF">NCTC12360_03287</name>
</gene>
<dbReference type="InterPro" id="IPR043128">
    <property type="entry name" value="Rev_trsase/Diguanyl_cyclase"/>
</dbReference>
<dbReference type="SUPFAM" id="SSF55073">
    <property type="entry name" value="Nucleotide cyclase"/>
    <property type="match status" value="1"/>
</dbReference>
<feature type="transmembrane region" description="Helical" evidence="1">
    <location>
        <begin position="181"/>
        <end position="201"/>
    </location>
</feature>
<dbReference type="EC" id="2.7.7.65" evidence="3"/>
<protein>
    <submittedName>
        <fullName evidence="3">Diguanylate cyclase (GGDEF) domain-containing protein</fullName>
        <ecNumber evidence="3">2.7.7.65</ecNumber>
    </submittedName>
</protein>
<feature type="transmembrane region" description="Helical" evidence="1">
    <location>
        <begin position="6"/>
        <end position="29"/>
    </location>
</feature>
<dbReference type="PROSITE" id="PS50887">
    <property type="entry name" value="GGDEF"/>
    <property type="match status" value="1"/>
</dbReference>
<evidence type="ECO:0000313" key="3">
    <source>
        <dbReference type="EMBL" id="STD84740.1"/>
    </source>
</evidence>
<dbReference type="InterPro" id="IPR000160">
    <property type="entry name" value="GGDEF_dom"/>
</dbReference>